<dbReference type="Proteomes" id="UP000253862">
    <property type="component" value="Chromosome"/>
</dbReference>
<organism evidence="1 2">
    <name type="scientific">Francisella opportunistica</name>
    <dbReference type="NCBI Taxonomy" id="2016517"/>
    <lineage>
        <taxon>Bacteria</taxon>
        <taxon>Pseudomonadati</taxon>
        <taxon>Pseudomonadota</taxon>
        <taxon>Gammaproteobacteria</taxon>
        <taxon>Thiotrichales</taxon>
        <taxon>Francisellaceae</taxon>
        <taxon>Francisella</taxon>
    </lineage>
</organism>
<evidence type="ECO:0000313" key="2">
    <source>
        <dbReference type="Proteomes" id="UP000253862"/>
    </source>
</evidence>
<evidence type="ECO:0000313" key="1">
    <source>
        <dbReference type="EMBL" id="AXH29124.1"/>
    </source>
</evidence>
<dbReference type="OrthoDB" id="8594334at2"/>
<sequence length="148" mass="16338">MKKISILLICGLCFAGGFSDEITTNNLSTQSNSGSTMATAETKIVKPSYHNTPMAMNATPTPLAKDIREGNIPVIDQPKQQQQLVGSDSSTWTPAYLKVKKFKKCLSTENYRGWQGYCFPAEQPKECPNESWDELSKMNLIPCSNPGK</sequence>
<reference evidence="1 2" key="1">
    <citation type="submission" date="2017-07" db="EMBL/GenBank/DDBJ databases">
        <title>Complete genome sequences and comparative analysis of the novel pathogen Francisella opportunistica.</title>
        <authorList>
            <person name="Dietrich E.A."/>
            <person name="Kingry L.C."/>
            <person name="Petersen J.M."/>
        </authorList>
    </citation>
    <scope>NUCLEOTIDE SEQUENCE [LARGE SCALE GENOMIC DNA]</scope>
    <source>
        <strain evidence="1 2">14-2155</strain>
    </source>
</reference>
<gene>
    <name evidence="1" type="ORF">CGC43_00225</name>
</gene>
<dbReference type="KEGG" id="foo:CGC45_00225"/>
<name>A0A345JP78_9GAMM</name>
<proteinExistence type="predicted"/>
<dbReference type="RefSeq" id="WP_071628419.1">
    <property type="nucleotide sequence ID" value="NZ_CP022375.1"/>
</dbReference>
<accession>A0A345JP78</accession>
<dbReference type="AlphaFoldDB" id="A0A345JP78"/>
<keyword evidence="2" id="KW-1185">Reference proteome</keyword>
<protein>
    <submittedName>
        <fullName evidence="1">Uncharacterized protein</fullName>
    </submittedName>
</protein>
<dbReference type="EMBL" id="CP022375">
    <property type="protein sequence ID" value="AXH29124.1"/>
    <property type="molecule type" value="Genomic_DNA"/>
</dbReference>